<feature type="signal peptide" evidence="5">
    <location>
        <begin position="1"/>
        <end position="20"/>
    </location>
</feature>
<dbReference type="PANTHER" id="PTHR42996:SF1">
    <property type="entry name" value="PHOSPHATE-BINDING PROTEIN PSTS"/>
    <property type="match status" value="1"/>
</dbReference>
<dbReference type="AlphaFoldDB" id="A0A511N507"/>
<keyword evidence="3 4" id="KW-0592">Phosphate transport</keyword>
<dbReference type="Pfam" id="PF12849">
    <property type="entry name" value="PBP_like_2"/>
    <property type="match status" value="1"/>
</dbReference>
<dbReference type="InterPro" id="IPR005673">
    <property type="entry name" value="ABC_phos-bd_PstS"/>
</dbReference>
<dbReference type="SUPFAM" id="SSF53850">
    <property type="entry name" value="Periplasmic binding protein-like II"/>
    <property type="match status" value="1"/>
</dbReference>
<dbReference type="GO" id="GO:0043190">
    <property type="term" value="C:ATP-binding cassette (ABC) transporter complex"/>
    <property type="evidence" value="ECO:0007669"/>
    <property type="project" value="InterPro"/>
</dbReference>
<keyword evidence="5" id="KW-0732">Signal</keyword>
<evidence type="ECO:0000256" key="1">
    <source>
        <dbReference type="ARBA" id="ARBA00008725"/>
    </source>
</evidence>
<reference evidence="7 8" key="1">
    <citation type="submission" date="2019-07" db="EMBL/GenBank/DDBJ databases">
        <title>Whole genome shotgun sequence of Deinococcus cellulosilyticus NBRC 106333.</title>
        <authorList>
            <person name="Hosoyama A."/>
            <person name="Uohara A."/>
            <person name="Ohji S."/>
            <person name="Ichikawa N."/>
        </authorList>
    </citation>
    <scope>NUCLEOTIDE SEQUENCE [LARGE SCALE GENOMIC DNA]</scope>
    <source>
        <strain evidence="7 8">NBRC 106333</strain>
    </source>
</reference>
<comment type="caution">
    <text evidence="7">The sequence shown here is derived from an EMBL/GenBank/DDBJ whole genome shotgun (WGS) entry which is preliminary data.</text>
</comment>
<dbReference type="InterPro" id="IPR024370">
    <property type="entry name" value="PBP_domain"/>
</dbReference>
<dbReference type="CDD" id="cd13565">
    <property type="entry name" value="PBP2_PstS"/>
    <property type="match status" value="1"/>
</dbReference>
<name>A0A511N507_DEIC1</name>
<dbReference type="PIRSF" id="PIRSF002756">
    <property type="entry name" value="PstS"/>
    <property type="match status" value="1"/>
</dbReference>
<dbReference type="Gene3D" id="3.40.190.10">
    <property type="entry name" value="Periplasmic binding protein-like II"/>
    <property type="match status" value="2"/>
</dbReference>
<evidence type="ECO:0000313" key="8">
    <source>
        <dbReference type="Proteomes" id="UP000321306"/>
    </source>
</evidence>
<keyword evidence="8" id="KW-1185">Reference proteome</keyword>
<feature type="chain" id="PRO_5022114022" description="Phosphate-binding protein" evidence="5">
    <location>
        <begin position="21"/>
        <end position="345"/>
    </location>
</feature>
<sequence length="345" mass="37620">MHLMKTLYTISIMLLSAAHAVSLQGAGASFPYPLYSKYFAEYKKLRNIEVNYQSIGSGGGQRQILQQTVDFGASDQPMSDRDLRKALPGNKLLHIPTALGAVVVTYNLPGVKARLQFDGKTLSSIFMGDIRLWNDAAIAKLNPGVKLPPLPISVARRADSSGTTYIFTDFLSKISPGFQKKVGRSQEPNWGNYTIGAKGNDGVTAVVKQTPGSIGYVELLYAEQNHLSYALIENRAGKFIDASAGSVASAAKDIKLPPDARISITNSPSPKGYPISAYTYLLVFQDQSYNKRTIETAKTLKNMLNWVVQDAQKYNEPMGYAKLPADAQKLALKIISSIKFGSKTL</sequence>
<evidence type="ECO:0000256" key="3">
    <source>
        <dbReference type="ARBA" id="ARBA00022592"/>
    </source>
</evidence>
<dbReference type="Proteomes" id="UP000321306">
    <property type="component" value="Unassembled WGS sequence"/>
</dbReference>
<dbReference type="GO" id="GO:0042301">
    <property type="term" value="F:phosphate ion binding"/>
    <property type="evidence" value="ECO:0007669"/>
    <property type="project" value="InterPro"/>
</dbReference>
<evidence type="ECO:0000313" key="7">
    <source>
        <dbReference type="EMBL" id="GEM47930.1"/>
    </source>
</evidence>
<comment type="similarity">
    <text evidence="1 4">Belongs to the PstS family.</text>
</comment>
<evidence type="ECO:0000256" key="2">
    <source>
        <dbReference type="ARBA" id="ARBA00022448"/>
    </source>
</evidence>
<dbReference type="EMBL" id="BJXB01000016">
    <property type="protein sequence ID" value="GEM47930.1"/>
    <property type="molecule type" value="Genomic_DNA"/>
</dbReference>
<feature type="domain" description="PBP" evidence="6">
    <location>
        <begin position="21"/>
        <end position="310"/>
    </location>
</feature>
<dbReference type="PANTHER" id="PTHR42996">
    <property type="entry name" value="PHOSPHATE-BINDING PROTEIN PSTS"/>
    <property type="match status" value="1"/>
</dbReference>
<protein>
    <recommendedName>
        <fullName evidence="4">Phosphate-binding protein</fullName>
    </recommendedName>
</protein>
<dbReference type="GO" id="GO:0035435">
    <property type="term" value="P:phosphate ion transmembrane transport"/>
    <property type="evidence" value="ECO:0007669"/>
    <property type="project" value="InterPro"/>
</dbReference>
<evidence type="ECO:0000256" key="5">
    <source>
        <dbReference type="SAM" id="SignalP"/>
    </source>
</evidence>
<gene>
    <name evidence="7" type="ORF">DC3_35650</name>
</gene>
<dbReference type="InterPro" id="IPR050962">
    <property type="entry name" value="Phosphate-bind_PstS"/>
</dbReference>
<proteinExistence type="inferred from homology"/>
<dbReference type="NCBIfam" id="TIGR00975">
    <property type="entry name" value="3a0107s03"/>
    <property type="match status" value="1"/>
</dbReference>
<evidence type="ECO:0000259" key="6">
    <source>
        <dbReference type="Pfam" id="PF12849"/>
    </source>
</evidence>
<accession>A0A511N507</accession>
<keyword evidence="2 4" id="KW-0813">Transport</keyword>
<organism evidence="7 8">
    <name type="scientific">Deinococcus cellulosilyticus (strain DSM 18568 / NBRC 106333 / KACC 11606 / 5516J-15)</name>
    <dbReference type="NCBI Taxonomy" id="1223518"/>
    <lineage>
        <taxon>Bacteria</taxon>
        <taxon>Thermotogati</taxon>
        <taxon>Deinococcota</taxon>
        <taxon>Deinococci</taxon>
        <taxon>Deinococcales</taxon>
        <taxon>Deinococcaceae</taxon>
        <taxon>Deinococcus</taxon>
    </lineage>
</organism>
<evidence type="ECO:0000256" key="4">
    <source>
        <dbReference type="PIRNR" id="PIRNR002756"/>
    </source>
</evidence>